<evidence type="ECO:0000313" key="5">
    <source>
        <dbReference type="EMBL" id="MBE9661401.1"/>
    </source>
</evidence>
<dbReference type="EMBL" id="JADFFL010000002">
    <property type="protein sequence ID" value="MBE9661401.1"/>
    <property type="molecule type" value="Genomic_DNA"/>
</dbReference>
<dbReference type="SUPFAM" id="SSF46894">
    <property type="entry name" value="C-terminal effector domain of the bipartite response regulators"/>
    <property type="match status" value="1"/>
</dbReference>
<dbReference type="PROSITE" id="PS00622">
    <property type="entry name" value="HTH_LUXR_1"/>
    <property type="match status" value="1"/>
</dbReference>
<dbReference type="Gene3D" id="1.10.10.10">
    <property type="entry name" value="Winged helix-like DNA-binding domain superfamily/Winged helix DNA-binding domain"/>
    <property type="match status" value="1"/>
</dbReference>
<dbReference type="InterPro" id="IPR016032">
    <property type="entry name" value="Sig_transdc_resp-reg_C-effctor"/>
</dbReference>
<proteinExistence type="predicted"/>
<organism evidence="5 6">
    <name type="scientific">Mucilaginibacter myungsuensis</name>
    <dbReference type="NCBI Taxonomy" id="649104"/>
    <lineage>
        <taxon>Bacteria</taxon>
        <taxon>Pseudomonadati</taxon>
        <taxon>Bacteroidota</taxon>
        <taxon>Sphingobacteriia</taxon>
        <taxon>Sphingobacteriales</taxon>
        <taxon>Sphingobacteriaceae</taxon>
        <taxon>Mucilaginibacter</taxon>
    </lineage>
</organism>
<evidence type="ECO:0000256" key="1">
    <source>
        <dbReference type="ARBA" id="ARBA00023015"/>
    </source>
</evidence>
<keyword evidence="2" id="KW-0238">DNA-binding</keyword>
<dbReference type="Pfam" id="PF00196">
    <property type="entry name" value="GerE"/>
    <property type="match status" value="1"/>
</dbReference>
<evidence type="ECO:0000313" key="6">
    <source>
        <dbReference type="Proteomes" id="UP000622475"/>
    </source>
</evidence>
<dbReference type="PANTHER" id="PTHR44688:SF16">
    <property type="entry name" value="DNA-BINDING TRANSCRIPTIONAL ACTIVATOR DEVR_DOSR"/>
    <property type="match status" value="1"/>
</dbReference>
<dbReference type="PANTHER" id="PTHR44688">
    <property type="entry name" value="DNA-BINDING TRANSCRIPTIONAL ACTIVATOR DEVR_DOSR"/>
    <property type="match status" value="1"/>
</dbReference>
<dbReference type="PROSITE" id="PS50043">
    <property type="entry name" value="HTH_LUXR_2"/>
    <property type="match status" value="1"/>
</dbReference>
<dbReference type="SMART" id="SM00421">
    <property type="entry name" value="HTH_LUXR"/>
    <property type="match status" value="1"/>
</dbReference>
<sequence>MKNLRELLDRKLLSQPFGASIEHELGLDEARALAELYARLDNCISVLSDMKTRRSFVYYGAVADQLGMRQQEAEIDSIWEDQLFSRIHPDDLQRKFKLELQFFQYLTTLDTAARGDHEVITKLRVRNKVGTYMVFKHRLLYISSLPDGSAWLALCLYSAMPDHSGFSIPDGVIINKLTGTTIAADEDIAADILSVREKQVLQLIKHGYKSKEIAARLSLSINTINRHRQNIFEKLNADNALEACRIAEAMGILA</sequence>
<dbReference type="Proteomes" id="UP000622475">
    <property type="component" value="Unassembled WGS sequence"/>
</dbReference>
<keyword evidence="6" id="KW-1185">Reference proteome</keyword>
<comment type="caution">
    <text evidence="5">The sequence shown here is derived from an EMBL/GenBank/DDBJ whole genome shotgun (WGS) entry which is preliminary data.</text>
</comment>
<evidence type="ECO:0000256" key="2">
    <source>
        <dbReference type="ARBA" id="ARBA00023125"/>
    </source>
</evidence>
<dbReference type="InterPro" id="IPR000792">
    <property type="entry name" value="Tscrpt_reg_LuxR_C"/>
</dbReference>
<accession>A0A929PVU7</accession>
<keyword evidence="1" id="KW-0805">Transcription regulation</keyword>
<dbReference type="PRINTS" id="PR00038">
    <property type="entry name" value="HTHLUXR"/>
</dbReference>
<feature type="domain" description="HTH luxR-type" evidence="4">
    <location>
        <begin position="186"/>
        <end position="251"/>
    </location>
</feature>
<dbReference type="AlphaFoldDB" id="A0A929PVU7"/>
<dbReference type="RefSeq" id="WP_194110591.1">
    <property type="nucleotide sequence ID" value="NZ_JADFFL010000002.1"/>
</dbReference>
<protein>
    <submittedName>
        <fullName evidence="5">Helix-turn-helix transcriptional regulator</fullName>
    </submittedName>
</protein>
<dbReference type="GO" id="GO:0006355">
    <property type="term" value="P:regulation of DNA-templated transcription"/>
    <property type="evidence" value="ECO:0007669"/>
    <property type="project" value="InterPro"/>
</dbReference>
<keyword evidence="3" id="KW-0804">Transcription</keyword>
<dbReference type="GO" id="GO:0003677">
    <property type="term" value="F:DNA binding"/>
    <property type="evidence" value="ECO:0007669"/>
    <property type="project" value="UniProtKB-KW"/>
</dbReference>
<reference evidence="5" key="1">
    <citation type="submission" date="2020-10" db="EMBL/GenBank/DDBJ databases">
        <title>Mucilaginibacter mali sp. nov., isolated from rhizosphere soil of apple orchard.</title>
        <authorList>
            <person name="Lee J.-S."/>
            <person name="Kim H.S."/>
            <person name="Kim J.-S."/>
        </authorList>
    </citation>
    <scope>NUCLEOTIDE SEQUENCE</scope>
    <source>
        <strain evidence="5">KCTC 22746</strain>
    </source>
</reference>
<gene>
    <name evidence="5" type="ORF">IRJ16_05855</name>
</gene>
<evidence type="ECO:0000259" key="4">
    <source>
        <dbReference type="PROSITE" id="PS50043"/>
    </source>
</evidence>
<dbReference type="CDD" id="cd06170">
    <property type="entry name" value="LuxR_C_like"/>
    <property type="match status" value="1"/>
</dbReference>
<dbReference type="InterPro" id="IPR036388">
    <property type="entry name" value="WH-like_DNA-bd_sf"/>
</dbReference>
<dbReference type="Gene3D" id="3.30.450.20">
    <property type="entry name" value="PAS domain"/>
    <property type="match status" value="1"/>
</dbReference>
<evidence type="ECO:0000256" key="3">
    <source>
        <dbReference type="ARBA" id="ARBA00023163"/>
    </source>
</evidence>
<name>A0A929PVU7_9SPHI</name>